<feature type="region of interest" description="Disordered" evidence="3">
    <location>
        <begin position="169"/>
        <end position="248"/>
    </location>
</feature>
<reference evidence="4" key="1">
    <citation type="submission" date="2021-01" db="EMBL/GenBank/DDBJ databases">
        <authorList>
            <person name="Corre E."/>
            <person name="Pelletier E."/>
            <person name="Niang G."/>
            <person name="Scheremetjew M."/>
            <person name="Finn R."/>
            <person name="Kale V."/>
            <person name="Holt S."/>
            <person name="Cochrane G."/>
            <person name="Meng A."/>
            <person name="Brown T."/>
            <person name="Cohen L."/>
        </authorList>
    </citation>
    <scope>NUCLEOTIDE SEQUENCE</scope>
    <source>
        <strain evidence="4">RCC927</strain>
    </source>
</reference>
<evidence type="ECO:0000256" key="1">
    <source>
        <dbReference type="ARBA" id="ARBA00006524"/>
    </source>
</evidence>
<dbReference type="Pfam" id="PF10273">
    <property type="entry name" value="WGG"/>
    <property type="match status" value="1"/>
</dbReference>
<dbReference type="PANTHER" id="PTHR21250">
    <property type="entry name" value="PRE-RRNA-PROCESSING PROTEIN TSR2 HOMOLOG"/>
    <property type="match status" value="1"/>
</dbReference>
<keyword evidence="2" id="KW-0698">rRNA processing</keyword>
<dbReference type="AlphaFoldDB" id="A0A7S3F8V5"/>
<dbReference type="EMBL" id="HBHY01006521">
    <property type="protein sequence ID" value="CAE0132928.1"/>
    <property type="molecule type" value="Transcribed_RNA"/>
</dbReference>
<evidence type="ECO:0000256" key="2">
    <source>
        <dbReference type="ARBA" id="ARBA00022552"/>
    </source>
</evidence>
<name>A0A7S3F8V5_9VIRI</name>
<organism evidence="4">
    <name type="scientific">Prasinoderma singulare</name>
    <dbReference type="NCBI Taxonomy" id="676789"/>
    <lineage>
        <taxon>Eukaryota</taxon>
        <taxon>Viridiplantae</taxon>
        <taxon>Prasinodermophyta</taxon>
        <taxon>Prasinodermophyceae</taxon>
        <taxon>Prasinodermales</taxon>
        <taxon>Prasinodermaceae</taxon>
        <taxon>Prasinoderma</taxon>
    </lineage>
</organism>
<evidence type="ECO:0000256" key="3">
    <source>
        <dbReference type="SAM" id="MobiDB-lite"/>
    </source>
</evidence>
<evidence type="ECO:0008006" key="5">
    <source>
        <dbReference type="Google" id="ProtNLM"/>
    </source>
</evidence>
<proteinExistence type="inferred from homology"/>
<feature type="compositionally biased region" description="Acidic residues" evidence="3">
    <location>
        <begin position="209"/>
        <end position="219"/>
    </location>
</feature>
<dbReference type="InterPro" id="IPR019398">
    <property type="entry name" value="Pre-rRNA_process_TSR2"/>
</dbReference>
<comment type="similarity">
    <text evidence="1">Belongs to the TSR2 family.</text>
</comment>
<accession>A0A7S3F8V5</accession>
<protein>
    <recommendedName>
        <fullName evidence="5">Pre-rRNA-processing protein TSR2</fullName>
    </recommendedName>
</protein>
<feature type="compositionally biased region" description="Acidic residues" evidence="3">
    <location>
        <begin position="190"/>
        <end position="202"/>
    </location>
</feature>
<gene>
    <name evidence="4" type="ORF">PSIN1315_LOCUS4207</name>
</gene>
<sequence>MAPVHTPPVIADGWEAALWRVHLGPFPAAGGARAPVWRLLPGAVPVRTAHMAAPGAEPDLEQVEAVFQACVSNVLGRWTALQMAISEEWGGPDSEAAAAELEADVHSWFEHRGAKAATLAHELDELLLDGMCEAFEADVADGSCRQLAHRLCQVHAACCQGNLAEAQRLAGPPGGNREALARSTRAPGLNDDDDSDGEDGEDGAGGSNEADDMDMDCEEPAGPPPLSAEEIADGWEAVPTRKGRGGRH</sequence>
<dbReference type="GO" id="GO:0006364">
    <property type="term" value="P:rRNA processing"/>
    <property type="evidence" value="ECO:0007669"/>
    <property type="project" value="UniProtKB-KW"/>
</dbReference>
<evidence type="ECO:0000313" key="4">
    <source>
        <dbReference type="EMBL" id="CAE0132928.1"/>
    </source>
</evidence>